<dbReference type="Pfam" id="PF00856">
    <property type="entry name" value="SET"/>
    <property type="match status" value="1"/>
</dbReference>
<dbReference type="PANTHER" id="PTHR12197">
    <property type="entry name" value="HISTONE-LYSINE N-METHYLTRANSFERASE SMYD"/>
    <property type="match status" value="1"/>
</dbReference>
<keyword evidence="8" id="KW-1185">Reference proteome</keyword>
<dbReference type="Gene3D" id="1.25.40.10">
    <property type="entry name" value="Tetratricopeptide repeat domain"/>
    <property type="match status" value="1"/>
</dbReference>
<dbReference type="SUPFAM" id="SSF82199">
    <property type="entry name" value="SET domain"/>
    <property type="match status" value="1"/>
</dbReference>
<dbReference type="SMART" id="SM00317">
    <property type="entry name" value="SET"/>
    <property type="match status" value="1"/>
</dbReference>
<dbReference type="InterPro" id="IPR011990">
    <property type="entry name" value="TPR-like_helical_dom_sf"/>
</dbReference>
<sequence length="377" mass="43103">MAPKPSVFEVFETESKGRGLRAAKPLKSGDTILSEQPVVYMLSNMLRGQRCDFCLEKLSDLQRCSRCKFARYCGASCQRAAWRIHKSECERLKRVFPRVPTDLVLLMFRVWQLKSQNGWYDSLVSNVEKIDSDAKEDFVSVLMVLNEYLGSEISPPEGLELFSKISCNSFAICDGEMQAIGTGIFPNAVCLNHSCAPNSVAVFNGTNIYIKALEEIPVGEELTISYIQQLHPRETRQEELQTQFCFYCQCHRCLDASDNNKMLTSLICPNKSCEAIVYQTFDACVMEQDWTKALEYATRNLEVYTWFYPKYHPCLGVHLYKIGKLLAVTHQDLELAVKRLEQARRILEVTHGQSHPLVQELCEYLCQASEELRQGRI</sequence>
<dbReference type="HOGENOM" id="CLU_018406_2_0_1"/>
<proteinExistence type="predicted"/>
<organism evidence="7 8">
    <name type="scientific">Nematostella vectensis</name>
    <name type="common">Starlet sea anemone</name>
    <dbReference type="NCBI Taxonomy" id="45351"/>
    <lineage>
        <taxon>Eukaryota</taxon>
        <taxon>Metazoa</taxon>
        <taxon>Cnidaria</taxon>
        <taxon>Anthozoa</taxon>
        <taxon>Hexacorallia</taxon>
        <taxon>Actiniaria</taxon>
        <taxon>Edwardsiidae</taxon>
        <taxon>Nematostella</taxon>
    </lineage>
</organism>
<dbReference type="Pfam" id="PF01753">
    <property type="entry name" value="zf-MYND"/>
    <property type="match status" value="1"/>
</dbReference>
<reference evidence="7 8" key="1">
    <citation type="journal article" date="2007" name="Science">
        <title>Sea anemone genome reveals ancestral eumetazoan gene repertoire and genomic organization.</title>
        <authorList>
            <person name="Putnam N.H."/>
            <person name="Srivastava M."/>
            <person name="Hellsten U."/>
            <person name="Dirks B."/>
            <person name="Chapman J."/>
            <person name="Salamov A."/>
            <person name="Terry A."/>
            <person name="Shapiro H."/>
            <person name="Lindquist E."/>
            <person name="Kapitonov V.V."/>
            <person name="Jurka J."/>
            <person name="Genikhovich G."/>
            <person name="Grigoriev I.V."/>
            <person name="Lucas S.M."/>
            <person name="Steele R.E."/>
            <person name="Finnerty J.R."/>
            <person name="Technau U."/>
            <person name="Martindale M.Q."/>
            <person name="Rokhsar D.S."/>
        </authorList>
    </citation>
    <scope>NUCLEOTIDE SEQUENCE [LARGE SCALE GENOMIC DNA]</scope>
    <source>
        <strain evidence="8">CH2 X CH6</strain>
    </source>
</reference>
<keyword evidence="2 4" id="KW-0863">Zinc-finger</keyword>
<dbReference type="PANTHER" id="PTHR12197:SF251">
    <property type="entry name" value="EG:BACR7C10.4 PROTEIN"/>
    <property type="match status" value="1"/>
</dbReference>
<dbReference type="InterPro" id="IPR002893">
    <property type="entry name" value="Znf_MYND"/>
</dbReference>
<dbReference type="InterPro" id="IPR050869">
    <property type="entry name" value="H3K4_H4K5_MeTrfase"/>
</dbReference>
<dbReference type="Proteomes" id="UP000001593">
    <property type="component" value="Unassembled WGS sequence"/>
</dbReference>
<keyword evidence="1" id="KW-0479">Metal-binding</keyword>
<feature type="domain" description="MYND-type" evidence="6">
    <location>
        <begin position="51"/>
        <end position="89"/>
    </location>
</feature>
<dbReference type="GO" id="GO:0042054">
    <property type="term" value="F:histone methyltransferase activity"/>
    <property type="evidence" value="ECO:0007669"/>
    <property type="project" value="InterPro"/>
</dbReference>
<dbReference type="STRING" id="45351.A7SLD5"/>
<evidence type="ECO:0000256" key="1">
    <source>
        <dbReference type="ARBA" id="ARBA00022723"/>
    </source>
</evidence>
<dbReference type="OMA" id="LHMKLGK"/>
<dbReference type="Gene3D" id="2.170.270.10">
    <property type="entry name" value="SET domain"/>
    <property type="match status" value="1"/>
</dbReference>
<feature type="domain" description="SET" evidence="5">
    <location>
        <begin position="6"/>
        <end position="227"/>
    </location>
</feature>
<gene>
    <name evidence="7" type="ORF">NEMVEDRAFT_v1g214071</name>
</gene>
<evidence type="ECO:0000256" key="4">
    <source>
        <dbReference type="PROSITE-ProRule" id="PRU00134"/>
    </source>
</evidence>
<dbReference type="InParanoid" id="A7SLD5"/>
<dbReference type="InterPro" id="IPR001214">
    <property type="entry name" value="SET_dom"/>
</dbReference>
<dbReference type="PROSITE" id="PS50280">
    <property type="entry name" value="SET"/>
    <property type="match status" value="1"/>
</dbReference>
<dbReference type="Gene3D" id="6.10.140.2220">
    <property type="match status" value="1"/>
</dbReference>
<evidence type="ECO:0000256" key="2">
    <source>
        <dbReference type="ARBA" id="ARBA00022771"/>
    </source>
</evidence>
<evidence type="ECO:0000313" key="8">
    <source>
        <dbReference type="Proteomes" id="UP000001593"/>
    </source>
</evidence>
<dbReference type="InterPro" id="IPR044420">
    <property type="entry name" value="SMYD3_SET"/>
</dbReference>
<dbReference type="eggNOG" id="KOG2084">
    <property type="taxonomic scope" value="Eukaryota"/>
</dbReference>
<dbReference type="Gene3D" id="1.10.220.160">
    <property type="match status" value="1"/>
</dbReference>
<evidence type="ECO:0008006" key="9">
    <source>
        <dbReference type="Google" id="ProtNLM"/>
    </source>
</evidence>
<evidence type="ECO:0000256" key="3">
    <source>
        <dbReference type="ARBA" id="ARBA00022833"/>
    </source>
</evidence>
<dbReference type="PROSITE" id="PS01360">
    <property type="entry name" value="ZF_MYND_1"/>
    <property type="match status" value="1"/>
</dbReference>
<dbReference type="EMBL" id="DS469697">
    <property type="protein sequence ID" value="EDO35500.1"/>
    <property type="molecule type" value="Genomic_DNA"/>
</dbReference>
<name>A7SLD5_NEMVE</name>
<keyword evidence="3" id="KW-0862">Zinc</keyword>
<dbReference type="AlphaFoldDB" id="A7SLD5"/>
<dbReference type="GO" id="GO:0008270">
    <property type="term" value="F:zinc ion binding"/>
    <property type="evidence" value="ECO:0007669"/>
    <property type="project" value="UniProtKB-KW"/>
</dbReference>
<dbReference type="GO" id="GO:0005634">
    <property type="term" value="C:nucleus"/>
    <property type="evidence" value="ECO:0000318"/>
    <property type="project" value="GO_Central"/>
</dbReference>
<accession>A7SLD5</accession>
<evidence type="ECO:0000313" key="7">
    <source>
        <dbReference type="EMBL" id="EDO35500.1"/>
    </source>
</evidence>
<dbReference type="CDD" id="cd19203">
    <property type="entry name" value="SET_SMYD3"/>
    <property type="match status" value="1"/>
</dbReference>
<evidence type="ECO:0000259" key="5">
    <source>
        <dbReference type="PROSITE" id="PS50280"/>
    </source>
</evidence>
<dbReference type="InterPro" id="IPR046341">
    <property type="entry name" value="SET_dom_sf"/>
</dbReference>
<dbReference type="PhylomeDB" id="A7SLD5"/>
<dbReference type="PROSITE" id="PS50865">
    <property type="entry name" value="ZF_MYND_2"/>
    <property type="match status" value="1"/>
</dbReference>
<protein>
    <recommendedName>
        <fullName evidence="9">Histone-lysine N-methyltransferase SMYD3</fullName>
    </recommendedName>
</protein>
<evidence type="ECO:0000259" key="6">
    <source>
        <dbReference type="PROSITE" id="PS50865"/>
    </source>
</evidence>